<evidence type="ECO:0000259" key="2">
    <source>
        <dbReference type="Pfam" id="PF03413"/>
    </source>
</evidence>
<reference evidence="3 4" key="1">
    <citation type="submission" date="2020-06" db="EMBL/GenBank/DDBJ databases">
        <title>Complete genome of Azosprillum oryzae KACC14407.</title>
        <authorList>
            <person name="Kim M."/>
            <person name="Park Y.-J."/>
            <person name="Shin J.-H."/>
        </authorList>
    </citation>
    <scope>NUCLEOTIDE SEQUENCE [LARGE SCALE GENOMIC DNA]</scope>
    <source>
        <strain evidence="3 4">KACC 14407</strain>
        <plasmid evidence="3 4">unnamed7</plasmid>
    </source>
</reference>
<dbReference type="RefSeq" id="WP_136706017.1">
    <property type="nucleotide sequence ID" value="NZ_BSOV01000001.1"/>
</dbReference>
<sequence length="117" mass="11987">MKTVMKTASAICAALLVASIGYGAQAAQKTHEDARDLSALSQAKISLSQAVTAAEQETGGKALSADILQENGKVAFGVEVAKDKATETVVVDAASGSVVKRHVAQGDAEEQEDNDAE</sequence>
<accession>A0A6N1ASP1</accession>
<feature type="domain" description="PepSY" evidence="2">
    <location>
        <begin position="44"/>
        <end position="101"/>
    </location>
</feature>
<name>A0A6N1ASP1_9PROT</name>
<keyword evidence="1" id="KW-0732">Signal</keyword>
<proteinExistence type="predicted"/>
<keyword evidence="3" id="KW-0614">Plasmid</keyword>
<geneLocation type="plasmid" evidence="3 4">
    <name>unnamed7</name>
</geneLocation>
<dbReference type="InterPro" id="IPR025711">
    <property type="entry name" value="PepSY"/>
</dbReference>
<feature type="chain" id="PRO_5029016067" evidence="1">
    <location>
        <begin position="27"/>
        <end position="117"/>
    </location>
</feature>
<dbReference type="EMBL" id="CP054622">
    <property type="protein sequence ID" value="QKS54791.1"/>
    <property type="molecule type" value="Genomic_DNA"/>
</dbReference>
<organism evidence="3 4">
    <name type="scientific">Azospirillum oryzae</name>
    <dbReference type="NCBI Taxonomy" id="286727"/>
    <lineage>
        <taxon>Bacteria</taxon>
        <taxon>Pseudomonadati</taxon>
        <taxon>Pseudomonadota</taxon>
        <taxon>Alphaproteobacteria</taxon>
        <taxon>Rhodospirillales</taxon>
        <taxon>Azospirillaceae</taxon>
        <taxon>Azospirillum</taxon>
    </lineage>
</organism>
<feature type="signal peptide" evidence="1">
    <location>
        <begin position="1"/>
        <end position="26"/>
    </location>
</feature>
<evidence type="ECO:0000256" key="1">
    <source>
        <dbReference type="SAM" id="SignalP"/>
    </source>
</evidence>
<dbReference type="Gene3D" id="3.10.450.40">
    <property type="match status" value="1"/>
</dbReference>
<dbReference type="Proteomes" id="UP000509702">
    <property type="component" value="Plasmid unnamed7"/>
</dbReference>
<evidence type="ECO:0000313" key="4">
    <source>
        <dbReference type="Proteomes" id="UP000509702"/>
    </source>
</evidence>
<dbReference type="AlphaFoldDB" id="A0A6N1ASP1"/>
<dbReference type="OrthoDB" id="7307676at2"/>
<evidence type="ECO:0000313" key="3">
    <source>
        <dbReference type="EMBL" id="QKS54791.1"/>
    </source>
</evidence>
<protein>
    <submittedName>
        <fullName evidence="3">PepSY domain-containing protein</fullName>
    </submittedName>
</protein>
<dbReference type="Pfam" id="PF03413">
    <property type="entry name" value="PepSY"/>
    <property type="match status" value="1"/>
</dbReference>
<keyword evidence="4" id="KW-1185">Reference proteome</keyword>
<dbReference type="KEGG" id="aoz:HUE56_30295"/>
<gene>
    <name evidence="3" type="ORF">HUE56_30295</name>
</gene>